<dbReference type="FunFam" id="2.10.25.10:FF:000472">
    <property type="entry name" value="Uncharacterized protein, isoform A"/>
    <property type="match status" value="1"/>
</dbReference>
<dbReference type="PROSITE" id="PS50041">
    <property type="entry name" value="C_TYPE_LECTIN_2"/>
    <property type="match status" value="1"/>
</dbReference>
<dbReference type="InterPro" id="IPR016187">
    <property type="entry name" value="CTDL_fold"/>
</dbReference>
<evidence type="ECO:0000256" key="14">
    <source>
        <dbReference type="ARBA" id="ARBA00023136"/>
    </source>
</evidence>
<dbReference type="GO" id="GO:0007219">
    <property type="term" value="P:Notch signaling pathway"/>
    <property type="evidence" value="ECO:0007669"/>
    <property type="project" value="UniProtKB-KW"/>
</dbReference>
<feature type="domain" description="Sushi" evidence="28">
    <location>
        <begin position="726"/>
        <end position="784"/>
    </location>
</feature>
<dbReference type="FunFam" id="2.10.25.10:FF:000649">
    <property type="entry name" value="Uncharacterized protein, isoform A"/>
    <property type="match status" value="1"/>
</dbReference>
<dbReference type="SUPFAM" id="SSF49854">
    <property type="entry name" value="Spermadhesin, CUB domain"/>
    <property type="match status" value="3"/>
</dbReference>
<dbReference type="SUPFAM" id="SSF57424">
    <property type="entry name" value="LDL receptor-like module"/>
    <property type="match status" value="1"/>
</dbReference>
<dbReference type="CDD" id="cd00033">
    <property type="entry name" value="CCP"/>
    <property type="match status" value="3"/>
</dbReference>
<dbReference type="Gene3D" id="2.10.25.10">
    <property type="entry name" value="Laminin"/>
    <property type="match status" value="16"/>
</dbReference>
<feature type="disulfide bond" evidence="20">
    <location>
        <begin position="544"/>
        <end position="587"/>
    </location>
</feature>
<evidence type="ECO:0000256" key="12">
    <source>
        <dbReference type="ARBA" id="ARBA00022976"/>
    </source>
</evidence>
<keyword evidence="9" id="KW-0677">Repeat</keyword>
<feature type="domain" description="EGF-like" evidence="25">
    <location>
        <begin position="2170"/>
        <end position="2206"/>
    </location>
</feature>
<dbReference type="Gene3D" id="2.60.120.260">
    <property type="entry name" value="Galactose-binding domain-like"/>
    <property type="match status" value="2"/>
</dbReference>
<evidence type="ECO:0000256" key="8">
    <source>
        <dbReference type="ARBA" id="ARBA00022729"/>
    </source>
</evidence>
<dbReference type="FunFam" id="2.10.50.10:FF:000032">
    <property type="entry name" value="Uncharacterized protein, isoform A"/>
    <property type="match status" value="1"/>
</dbReference>
<dbReference type="Pfam" id="PF00084">
    <property type="entry name" value="Sushi"/>
    <property type="match status" value="4"/>
</dbReference>
<dbReference type="FunFam" id="2.10.25.10:FF:000368">
    <property type="entry name" value="Delta-like 3 (Drosophila), isoform CRA_b"/>
    <property type="match status" value="1"/>
</dbReference>
<dbReference type="GO" id="GO:0030154">
    <property type="term" value="P:cell differentiation"/>
    <property type="evidence" value="ECO:0007669"/>
    <property type="project" value="UniProtKB-KW"/>
</dbReference>
<evidence type="ECO:0000256" key="9">
    <source>
        <dbReference type="ARBA" id="ARBA00022737"/>
    </source>
</evidence>
<dbReference type="SMART" id="SM00042">
    <property type="entry name" value="CUB"/>
    <property type="match status" value="3"/>
</dbReference>
<dbReference type="FunFam" id="2.10.25.10:FF:000045">
    <property type="entry name" value="Slit guidance ligand 2"/>
    <property type="match status" value="1"/>
</dbReference>
<feature type="domain" description="EGF-like" evidence="25">
    <location>
        <begin position="2321"/>
        <end position="2359"/>
    </location>
</feature>
<feature type="transmembrane region" description="Helical" evidence="21">
    <location>
        <begin position="3445"/>
        <end position="3471"/>
    </location>
</feature>
<dbReference type="SUPFAM" id="SSF57196">
    <property type="entry name" value="EGF/Laminin"/>
    <property type="match status" value="7"/>
</dbReference>
<sequence>MGRLTAAILIWLSAFYFQQIATEDLFSCPNGWELKGLNCYKYFNIKHSWEKAAELCRRYGAELVAVDSYAENNVTLAITKSSDPSRRGADKYWLGLTSLDDLRTNTLESAAGTLVSQYSGFWALNQPDPKAGECVAVSVAQQRQSWELDTCESLLPFMCRAPACPQNSVHCANGLCVNEAFKCDGNDDCGDGSDELDCSNACHFHMQSGGDVIESPNYPHKYAALSKCKWTLEGPQGSNIILQFQDFDTEKTFDTVQILVGGRTEDKSVSLATLSGKEDLANSPFVTASNFMIVKFTSDGSVERKGFRATWKTEPKTCGGTLQASSQGQVLTSPGYPRQYPGGLECLYIITAQPGRIISLEIQDLDLNAGRDYILIRDGDSPMSRPIARLTGAAKDNDKVVISTGSKLYLYFKSSLGDSGKGFSLRYTQGCKATITATNGTVTSPAFGLENYPSNQECFFVLRNSLGSPLSLKFDKFDVHKSDLVQVYDGSSTAGLRLHSGNGFTGTTAPKLTLTASSGEMLIKFVTDALHNSVGWSATFSADCPELKPGIGALASSRDTAFGTVVSFTCPIGQEFATGKNKITTECLKGGTWSVDYIPKCQEVYCGPVPQIDNGFSIGSSNVTYRGVAMYQCYAGFAFPSGAPIEKISCLPDGHWERKPSCLASQCSPLAEVPNANVTLLNGGGRSYGTIVKFECAPGYERTGLPVLICMSNGTWSGDVPKCSRKRCHTFPEIPNGFVVDAARKYLFGDEARVQCFKGYKLTGSNIIKCGTDQEFEKPPKCEDINECTSTQCDLASTECMNTAGSFYCQCKKGFAPTTECRPVGDLGLANGGIPDESILTSISEEGYDPGMIRLNSVGWCGNSVEAGSNWVLVDFKAPTIIRGFRTMSVQRFDGNIAFTSAVRLQYTDSLTDVFKDYANPDGTAVEFRILEPTLSILNLPLPIEARYVRFKIQDYVGAPCLRMEVMGCTRLDCVDINECAKENGGCDQKCINSPGSYSCSCNTGYQLYTANGTAGYYIEKSETGDRDGDTYQGNKTCVPVMCPPLVAPENGKLLTSKAQHHFGDIVKFNCNFGYVISGSSSLVCMSNGQWNATVPECQYAKCVSLPDNKKDNLTVLRPDPESVLVPFRDNVTLICGSPGRRLRNTATSSFRQCVYDPKPGLPDYWLSGAPPACPRADCGLPMPTPGAEYGQYVDTKFQSSFFFGCQNTFKLAGQTSKHDNVVRCQGNGIWDFGDLRCEGPVCEDPGRPNDGVQIARSYEQGSEVLFSCARPGYILINPRPITCIREPECRVIKPLGISSGKIPDSAINATSERPNYEARNIRLNSVTGWCGKQEAFTYVSVDLGKIYRVKAILVKGVVTNDIVGRPTEIRFFYKQADNENYVVYFPNFNLTMRDPGNYGELAMITLPKYVQARFVILGIVSYMDNACLKFELMGCDEPEAEPLLGYDYGFSPCVDNEPPVFQNCPQQPIIVRRDSNGAVMPVNFTEPTAVDNSGSIARLEVKPQSFRTPSYIFTDTVVKYVAFDYDGNVAICEINITVPDVTPPLLSCPQSYVIELVDKQDSYTVNFNETRKRIKTSDDSGDVRLTFIPDQSTIPIGGFENVTVIAADKYNNRAICHFQVSVQATPCVDWELQPPVNGAINCLPNDRGVDCIATCKPGYRFTDGDPTKTFSCETSRLWRPTSVVPDCVSENTQQADYHVTATIIYRANGAVASPCLGQYQDLLSQYYDNLNALLSQRCSAVNVNMNVSFIKSMPTLLEENVVQMDFVLVIIPAIRQPQLYDLCGSTMNLVFDLSVPYASAVIEPLLNVSSIGNQCPPLRALKSSINRGFTCSVGEVLNMDTNDVPRCLHCPAGTYGRMGQSICTYCPRGFYQNRDRQGSCLRCPPGTYTKEEGSKSLQACVPVCGFGTYSPTGLVPCLECPRNSFTGEPPTDGFKDCQACPANTYTFQPSAPGKDRCREKCPAGFYSSTGLAPCSPCPQNSYQATAGSMTCNECPTNMKTDGPGATGREDCKPVICGENACQHGGLCVPMGHGIQCFCPAGFSGRRCEIDIDECASQPCFNGGMCVDLPQGYRCECPPGYSGINCQEERSDCGNDTCPARAMCKDEPGYNNFTCLCRSGYTGVDCDITIDPCTANGNPCSNGASCLALQQGRYKCDCLPGWEGVHCEKNIDDCAENPCLLGAKCTDLINDFTCSCPPGFTGKRCHEKIDLCLSEPCKHGTCVDRLFDHECVCHPGWTGAACDINIDDCAENPCENDATCIDLVDGYTCTCEPGYTGKNCQHTIDDCESNPCQNGATCVDQLDGFVCKCRPGYVGLQCEAEIDECLSDPCSPVGTERCVDLDNKYECICREGFTGKKCETDIDDCATTPCLNFGICKDRIAGFECTCQDGWTGDRCQNQVTTCSVEKPCQNDAKCIDLFTDFFCVCPSGTDGKQCETAPERCIGNPCMHGGKCQDFGSGLNCSCPEDYSGIGCQYEFDACEANLCKNGATCLDNGAGYTCVCPEGYTGKNCEDDIVDCKDNSCPPGAQCVDLTNGFYCQCPFNLTGDDCRKTIQVDYDLYFSDPTRSTAAQVVPFFTKSAKSLTIAMWVQFAQKDDSGIFFSLYGVDSAHIANNRRLLIQAHSSGVQVSIFPDLQDAFLSFREYTMVNDGQWHHIAIVWDGSIGQLQLITEGLIASKAEYGGGRSIPAYAWTVLGRPQPEETASPSTTTYAEAGFQGKITKAQIWGRALDVTSEIQKQVRDCRSEPVLYNGLILNWAGYEETSGGVERSVPSMCGQRKCPSGYSGSNCQQLEVDKEPPQVEHCPGDLWVIARNGSAVVNWDEPHFSDNVGVTKIIERNGHRPGQTLLWGMYDITYVAYDAAGNTASCTFKVSLLAEFCQPLPDPIGGTQTCKDWGAGGQFKVCEISCNPGLRFSEAVPEFYTCGAEGFWRPTNDPTQPLVYPSCSPSKPAQRVFRIKMLFPSDVLCNEAGQGVLRQRVTSAVNSLNRDWNFCSYSVEGSRECKDLQIDVKCDHYRGGQGNRVKRQTSEDGGTYVVDALIPVEKDAASDDEATGGRQGRQGRQQAGDTYTLEISFPAVNDPVLHSSTGERSDVKSLLEKLILEEDQFAVQDILPNTVADPASLILASEYACPVGQVVMVPDCVPCAIGTFYDVNNKTCNPCPRGTYQSETGQLQCSKCPTIAGRPGVTAGPGARSAADCKERCPAGKFLDPETGLCRPCGHGFYQPREGSFSCELCGLGQTTRSAEATSRSECRDECKSGMQLGADGKCEPCPRGTYRTQGVQPACQACPLGRTTPKVGASSVEECSLPVCSPGTYLNGTLNMCIECSKGYYQPETQQTSCIICPPNHSTNNTGATSKAECTNPCDTITEGQAHCDPNAYCILMHDTFDFKCECKPGFNGTGMHCIDVCDGYCENSGTCVKDRKGVPSCRCVGSFTGPHCAERSEFAYIAGGIAGAVIFIIVIVLLIWMICVRANKRKDPKKMLTPAVDQTGSQVNFYYGAHTPYAESIAPSHHSTYAHYYDDEEDGWEMPNFYNESYLKEGLHGGKMSTLARSNASLYGTKEDLYDRLKRHAYTGKKEKSDSDSEGQ</sequence>
<dbReference type="SUPFAM" id="SSF56436">
    <property type="entry name" value="C-type lectin-like"/>
    <property type="match status" value="1"/>
</dbReference>
<keyword evidence="3" id="KW-0217">Developmental protein</keyword>
<feature type="domain" description="HYR" evidence="27">
    <location>
        <begin position="1542"/>
        <end position="1625"/>
    </location>
</feature>
<proteinExistence type="predicted"/>
<feature type="domain" description="F5/8 type C" evidence="24">
    <location>
        <begin position="1290"/>
        <end position="1436"/>
    </location>
</feature>
<dbReference type="InParanoid" id="A0A7R8YXY2"/>
<dbReference type="InterPro" id="IPR016186">
    <property type="entry name" value="C-type_lectin-like/link_sf"/>
</dbReference>
<keyword evidence="11" id="KW-0832">Ubl conjugation</keyword>
<dbReference type="PROSITE" id="PS00010">
    <property type="entry name" value="ASX_HYDROXYL"/>
    <property type="match status" value="11"/>
</dbReference>
<evidence type="ECO:0000259" key="25">
    <source>
        <dbReference type="PROSITE" id="PS50026"/>
    </source>
</evidence>
<evidence type="ECO:0000256" key="19">
    <source>
        <dbReference type="PROSITE-ProRule" id="PRU00124"/>
    </source>
</evidence>
<feature type="domain" description="EGF-like" evidence="25">
    <location>
        <begin position="2208"/>
        <end position="2243"/>
    </location>
</feature>
<dbReference type="FunCoup" id="A0A7R8YXY2">
    <property type="interactions" value="4"/>
</dbReference>
<evidence type="ECO:0000256" key="6">
    <source>
        <dbReference type="ARBA" id="ARBA00022659"/>
    </source>
</evidence>
<dbReference type="Pfam" id="PF00431">
    <property type="entry name" value="CUB"/>
    <property type="match status" value="3"/>
</dbReference>
<keyword evidence="5 18" id="KW-0245">EGF-like domain</keyword>
<dbReference type="CDD" id="cd00041">
    <property type="entry name" value="CUB"/>
    <property type="match status" value="3"/>
</dbReference>
<feature type="domain" description="Sushi" evidence="28">
    <location>
        <begin position="604"/>
        <end position="664"/>
    </location>
</feature>
<feature type="disulfide bond" evidence="19">
    <location>
        <begin position="164"/>
        <end position="176"/>
    </location>
</feature>
<feature type="disulfide bond" evidence="18">
    <location>
        <begin position="2039"/>
        <end position="2048"/>
    </location>
</feature>
<comment type="subcellular location">
    <subcellularLocation>
        <location evidence="1">Membrane</location>
        <topology evidence="1">Single-pass type I membrane protein</topology>
    </subcellularLocation>
    <subcellularLocation>
        <location evidence="2">Secreted</location>
    </subcellularLocation>
</comment>
<dbReference type="FunFam" id="2.10.70.10:FF:000085">
    <property type="entry name" value="Uncharacterized protein, isoform A"/>
    <property type="match status" value="1"/>
</dbReference>
<dbReference type="GO" id="GO:0005576">
    <property type="term" value="C:extracellular region"/>
    <property type="evidence" value="ECO:0007669"/>
    <property type="project" value="UniProtKB-SubCell"/>
</dbReference>
<keyword evidence="7 21" id="KW-0812">Transmembrane</keyword>
<feature type="disulfide bond" evidence="20">
    <location>
        <begin position="1071"/>
        <end position="1098"/>
    </location>
</feature>
<dbReference type="Proteomes" id="UP000594454">
    <property type="component" value="Chromosome 3"/>
</dbReference>
<dbReference type="InterPro" id="IPR001881">
    <property type="entry name" value="EGF-like_Ca-bd_dom"/>
</dbReference>
<keyword evidence="16" id="KW-0325">Glycoprotein</keyword>
<feature type="domain" description="EGF-like" evidence="25">
    <location>
        <begin position="3405"/>
        <end position="3440"/>
    </location>
</feature>
<dbReference type="InterPro" id="IPR002172">
    <property type="entry name" value="LDrepeatLR_classA_rpt"/>
</dbReference>
<evidence type="ECO:0000259" key="24">
    <source>
        <dbReference type="PROSITE" id="PS50022"/>
    </source>
</evidence>
<dbReference type="FunFam" id="2.10.70.10:FF:000014">
    <property type="entry name" value="Membrane cofactor protein"/>
    <property type="match status" value="1"/>
</dbReference>
<dbReference type="InterPro" id="IPR035914">
    <property type="entry name" value="Sperma_CUB_dom_sf"/>
</dbReference>
<feature type="domain" description="EGF-like" evidence="25">
    <location>
        <begin position="2051"/>
        <end position="2087"/>
    </location>
</feature>
<feature type="disulfide bond" evidence="18">
    <location>
        <begin position="3408"/>
        <end position="3418"/>
    </location>
</feature>
<feature type="disulfide bond" evidence="18">
    <location>
        <begin position="2077"/>
        <end position="2086"/>
    </location>
</feature>
<feature type="disulfide bond" evidence="20">
    <location>
        <begin position="667"/>
        <end position="710"/>
    </location>
</feature>
<dbReference type="InterPro" id="IPR013320">
    <property type="entry name" value="ConA-like_dom_sf"/>
</dbReference>
<feature type="disulfide bond" evidence="18">
    <location>
        <begin position="2349"/>
        <end position="2358"/>
    </location>
</feature>
<dbReference type="PROSITE" id="PS01180">
    <property type="entry name" value="CUB"/>
    <property type="match status" value="3"/>
</dbReference>
<dbReference type="CDD" id="cd00054">
    <property type="entry name" value="EGF_CA"/>
    <property type="match status" value="13"/>
</dbReference>
<dbReference type="Gene3D" id="3.10.100.10">
    <property type="entry name" value="Mannose-Binding Protein A, subunit A"/>
    <property type="match status" value="1"/>
</dbReference>
<evidence type="ECO:0000256" key="17">
    <source>
        <dbReference type="PROSITE-ProRule" id="PRU00059"/>
    </source>
</evidence>
<feature type="domain" description="EGF-like" evidence="25">
    <location>
        <begin position="2089"/>
        <end position="2127"/>
    </location>
</feature>
<dbReference type="SUPFAM" id="SSF57184">
    <property type="entry name" value="Growth factor receptor domain"/>
    <property type="match status" value="7"/>
</dbReference>
<dbReference type="Gene3D" id="2.60.120.200">
    <property type="match status" value="1"/>
</dbReference>
<dbReference type="FunFam" id="2.10.25.10:FF:000146">
    <property type="entry name" value="Putative neurogenic locus notch"/>
    <property type="match status" value="1"/>
</dbReference>
<evidence type="ECO:0000313" key="29">
    <source>
        <dbReference type="EMBL" id="CAD7086235.1"/>
    </source>
</evidence>
<dbReference type="GO" id="GO:0007399">
    <property type="term" value="P:nervous system development"/>
    <property type="evidence" value="ECO:0007669"/>
    <property type="project" value="UniProtKB-ARBA"/>
</dbReference>
<name>A0A7R8YXY2_HERIL</name>
<dbReference type="PROSITE" id="PS50026">
    <property type="entry name" value="EGF_3"/>
    <property type="match status" value="16"/>
</dbReference>
<dbReference type="FunFam" id="2.10.25.10:FF:000109">
    <property type="entry name" value="Notch homolog 4, [Drosophila]"/>
    <property type="match status" value="1"/>
</dbReference>
<dbReference type="FunFam" id="2.10.25.10:FF:000031">
    <property type="entry name" value="neurogenic locus notch homolog protein 3"/>
    <property type="match status" value="1"/>
</dbReference>
<feature type="domain" description="EGF-like" evidence="25">
    <location>
        <begin position="2361"/>
        <end position="2397"/>
    </location>
</feature>
<dbReference type="Pfam" id="PF13385">
    <property type="entry name" value="Laminin_G_3"/>
    <property type="match status" value="1"/>
</dbReference>
<dbReference type="PROSITE" id="PS01285">
    <property type="entry name" value="FA58C_1"/>
    <property type="match status" value="1"/>
</dbReference>
<dbReference type="SMART" id="SM01411">
    <property type="entry name" value="Ephrin_rec_like"/>
    <property type="match status" value="7"/>
</dbReference>
<evidence type="ECO:0000256" key="5">
    <source>
        <dbReference type="ARBA" id="ARBA00022536"/>
    </source>
</evidence>
<feature type="domain" description="EGF-like" evidence="25">
    <location>
        <begin position="2013"/>
        <end position="2049"/>
    </location>
</feature>
<feature type="domain" description="C-type lectin" evidence="26">
    <location>
        <begin position="35"/>
        <end position="160"/>
    </location>
</feature>
<feature type="domain" description="EGF-like" evidence="25">
    <location>
        <begin position="2438"/>
        <end position="2474"/>
    </location>
</feature>
<dbReference type="InterPro" id="IPR000152">
    <property type="entry name" value="EGF-type_Asp/Asn_hydroxyl_site"/>
</dbReference>
<dbReference type="GO" id="GO:0005509">
    <property type="term" value="F:calcium ion binding"/>
    <property type="evidence" value="ECO:0007669"/>
    <property type="project" value="InterPro"/>
</dbReference>
<dbReference type="PROSITE" id="PS50022">
    <property type="entry name" value="FA58C_3"/>
    <property type="match status" value="2"/>
</dbReference>
<evidence type="ECO:0000256" key="4">
    <source>
        <dbReference type="ARBA" id="ARBA00022525"/>
    </source>
</evidence>
<feature type="disulfide bond" evidence="19">
    <location>
        <begin position="171"/>
        <end position="189"/>
    </location>
</feature>
<feature type="disulfide bond" evidence="18">
    <location>
        <begin position="2233"/>
        <end position="2242"/>
    </location>
</feature>
<dbReference type="SMART" id="SM00034">
    <property type="entry name" value="CLECT"/>
    <property type="match status" value="1"/>
</dbReference>
<feature type="disulfide bond" evidence="20">
    <location>
        <begin position="696"/>
        <end position="723"/>
    </location>
</feature>
<keyword evidence="15 18" id="KW-1015">Disulfide bond</keyword>
<dbReference type="Pfam" id="PF07699">
    <property type="entry name" value="Ephrin_rec_like"/>
    <property type="match status" value="7"/>
</dbReference>
<evidence type="ECO:0000313" key="30">
    <source>
        <dbReference type="Proteomes" id="UP000594454"/>
    </source>
</evidence>
<feature type="domain" description="EGF-like" evidence="25">
    <location>
        <begin position="784"/>
        <end position="822"/>
    </location>
</feature>
<feature type="domain" description="Sushi" evidence="28">
    <location>
        <begin position="1041"/>
        <end position="1100"/>
    </location>
</feature>
<feature type="domain" description="EGF-like" evidence="25">
    <location>
        <begin position="2283"/>
        <end position="2319"/>
    </location>
</feature>
<dbReference type="PROSITE" id="PS01187">
    <property type="entry name" value="EGF_CA"/>
    <property type="match status" value="6"/>
</dbReference>
<dbReference type="InterPro" id="IPR001304">
    <property type="entry name" value="C-type_lectin-like"/>
</dbReference>
<keyword evidence="6 20" id="KW-0768">Sushi</keyword>
<dbReference type="FunFam" id="2.60.120.260:FF:000084">
    <property type="entry name" value="CLUMA_CG013997, isoform A"/>
    <property type="match status" value="1"/>
</dbReference>
<dbReference type="FunFam" id="2.10.25.10:FF:000053">
    <property type="entry name" value="Slit guidance ligand 2"/>
    <property type="match status" value="1"/>
</dbReference>
<dbReference type="Pfam" id="PF00057">
    <property type="entry name" value="Ldl_recept_a"/>
    <property type="match status" value="1"/>
</dbReference>
<keyword evidence="8 22" id="KW-0732">Signal</keyword>
<feature type="domain" description="EGF-like" evidence="25">
    <location>
        <begin position="2129"/>
        <end position="2168"/>
    </location>
</feature>
<feature type="domain" description="EGF-like" evidence="25">
    <location>
        <begin position="2245"/>
        <end position="2281"/>
    </location>
</feature>
<evidence type="ECO:0000256" key="20">
    <source>
        <dbReference type="PROSITE-ProRule" id="PRU00302"/>
    </source>
</evidence>
<dbReference type="PROSITE" id="PS50825">
    <property type="entry name" value="HYR"/>
    <property type="match status" value="3"/>
</dbReference>
<evidence type="ECO:0000256" key="2">
    <source>
        <dbReference type="ARBA" id="ARBA00004613"/>
    </source>
</evidence>
<keyword evidence="10" id="KW-0221">Differentiation</keyword>
<dbReference type="FunFam" id="2.60.120.290:FF:000048">
    <property type="entry name" value="Uncharacterized protein, isoform A"/>
    <property type="match status" value="1"/>
</dbReference>
<feature type="disulfide bond" evidence="18">
    <location>
        <begin position="2196"/>
        <end position="2205"/>
    </location>
</feature>
<keyword evidence="14 21" id="KW-0472">Membrane</keyword>
<dbReference type="Pfam" id="PF25024">
    <property type="entry name" value="EGF_TEN"/>
    <property type="match status" value="1"/>
</dbReference>
<keyword evidence="13 21" id="KW-1133">Transmembrane helix</keyword>
<dbReference type="FunFam" id="2.10.25.10:FF:000309">
    <property type="entry name" value="Uncharacterized protein, isoform A"/>
    <property type="match status" value="2"/>
</dbReference>
<dbReference type="SMART" id="SM00231">
    <property type="entry name" value="FA58C"/>
    <property type="match status" value="2"/>
</dbReference>
<feature type="domain" description="HYR" evidence="27">
    <location>
        <begin position="1455"/>
        <end position="1541"/>
    </location>
</feature>
<dbReference type="PANTHER" id="PTHR12916">
    <property type="entry name" value="CYTOCHROME C OXIDASE POLYPEPTIDE VIC-2"/>
    <property type="match status" value="1"/>
</dbReference>
<dbReference type="InterPro" id="IPR000421">
    <property type="entry name" value="FA58C"/>
</dbReference>
<dbReference type="EMBL" id="LR899011">
    <property type="protein sequence ID" value="CAD7086235.1"/>
    <property type="molecule type" value="Genomic_DNA"/>
</dbReference>
<keyword evidence="12" id="KW-0914">Notch signaling pathway</keyword>
<feature type="disulfide bond" evidence="18">
    <location>
        <begin position="2464"/>
        <end position="2473"/>
    </location>
</feature>
<dbReference type="InterPro" id="IPR000436">
    <property type="entry name" value="Sushi_SCR_CCP_dom"/>
</dbReference>
<dbReference type="SMART" id="SM00032">
    <property type="entry name" value="CCP"/>
    <property type="match status" value="9"/>
</dbReference>
<dbReference type="InterPro" id="IPR000742">
    <property type="entry name" value="EGF"/>
</dbReference>
<feature type="disulfide bond" evidence="18">
    <location>
        <begin position="2271"/>
        <end position="2280"/>
    </location>
</feature>
<dbReference type="InterPro" id="IPR036055">
    <property type="entry name" value="LDL_receptor-like_sf"/>
</dbReference>
<protein>
    <submittedName>
        <fullName evidence="29">Uncharacterized protein</fullName>
    </submittedName>
</protein>
<dbReference type="Pfam" id="PF00008">
    <property type="entry name" value="EGF"/>
    <property type="match status" value="5"/>
</dbReference>
<dbReference type="CDD" id="cd00112">
    <property type="entry name" value="LDLa"/>
    <property type="match status" value="1"/>
</dbReference>
<dbReference type="InterPro" id="IPR013032">
    <property type="entry name" value="EGF-like_CS"/>
</dbReference>
<feature type="disulfide bond" evidence="18">
    <location>
        <begin position="2309"/>
        <end position="2318"/>
    </location>
</feature>
<feature type="disulfide bond" evidence="18">
    <location>
        <begin position="2117"/>
        <end position="2126"/>
    </location>
</feature>
<evidence type="ECO:0000256" key="16">
    <source>
        <dbReference type="ARBA" id="ARBA00023180"/>
    </source>
</evidence>
<feature type="disulfide bond" evidence="18">
    <location>
        <begin position="2098"/>
        <end position="2115"/>
    </location>
</feature>
<feature type="disulfide bond" evidence="18">
    <location>
        <begin position="2540"/>
        <end position="2549"/>
    </location>
</feature>
<evidence type="ECO:0000256" key="3">
    <source>
        <dbReference type="ARBA" id="ARBA00022473"/>
    </source>
</evidence>
<dbReference type="InterPro" id="IPR011641">
    <property type="entry name" value="Tyr-kin_ephrin_A/B_rcpt-like"/>
</dbReference>
<evidence type="ECO:0000256" key="13">
    <source>
        <dbReference type="ARBA" id="ARBA00022989"/>
    </source>
</evidence>
<dbReference type="InterPro" id="IPR000859">
    <property type="entry name" value="CUB_dom"/>
</dbReference>
<dbReference type="SMART" id="SM00179">
    <property type="entry name" value="EGF_CA"/>
    <property type="match status" value="16"/>
</dbReference>
<dbReference type="Pfam" id="PF00059">
    <property type="entry name" value="Lectin_C"/>
    <property type="match status" value="1"/>
</dbReference>
<dbReference type="InterPro" id="IPR003410">
    <property type="entry name" value="HYR_dom"/>
</dbReference>
<dbReference type="InterPro" id="IPR023415">
    <property type="entry name" value="LDLR_class-A_CS"/>
</dbReference>
<dbReference type="Gene3D" id="2.10.70.10">
    <property type="entry name" value="Complement Module, domain 1"/>
    <property type="match status" value="6"/>
</dbReference>
<accession>A0A7R8YXY2</accession>
<dbReference type="PROSITE" id="PS00022">
    <property type="entry name" value="EGF_1"/>
    <property type="match status" value="15"/>
</dbReference>
<feature type="disulfide bond" evidence="18">
    <location>
        <begin position="2330"/>
        <end position="2347"/>
    </location>
</feature>
<dbReference type="GO" id="GO:0005886">
    <property type="term" value="C:plasma membrane"/>
    <property type="evidence" value="ECO:0007669"/>
    <property type="project" value="UniProtKB-ARBA"/>
</dbReference>
<dbReference type="InterPro" id="IPR035976">
    <property type="entry name" value="Sushi/SCR/CCP_sf"/>
</dbReference>
<comment type="caution">
    <text evidence="18">Lacks conserved residue(s) required for the propagation of feature annotation.</text>
</comment>
<dbReference type="OMA" id="CPPDMWV"/>
<feature type="disulfide bond" evidence="18">
    <location>
        <begin position="2158"/>
        <end position="2167"/>
    </location>
</feature>
<dbReference type="Gene3D" id="2.60.120.290">
    <property type="entry name" value="Spermadhesin, CUB domain"/>
    <property type="match status" value="3"/>
</dbReference>
<dbReference type="SUPFAM" id="SSF57535">
    <property type="entry name" value="Complement control module/SCR domain"/>
    <property type="match status" value="7"/>
</dbReference>
<dbReference type="PROSITE" id="PS50923">
    <property type="entry name" value="SUSHI"/>
    <property type="match status" value="5"/>
</dbReference>
<dbReference type="PROSITE" id="PS50068">
    <property type="entry name" value="LDLRA_2"/>
    <property type="match status" value="1"/>
</dbReference>
<feature type="signal peptide" evidence="22">
    <location>
        <begin position="1"/>
        <end position="22"/>
    </location>
</feature>
<dbReference type="Pfam" id="PF14670">
    <property type="entry name" value="FXa_inhibition"/>
    <property type="match status" value="1"/>
</dbReference>
<evidence type="ECO:0000259" key="26">
    <source>
        <dbReference type="PROSITE" id="PS50041"/>
    </source>
</evidence>
<dbReference type="Pfam" id="PF00754">
    <property type="entry name" value="F5_F8_type_C"/>
    <property type="match status" value="2"/>
</dbReference>
<evidence type="ECO:0000256" key="10">
    <source>
        <dbReference type="ARBA" id="ARBA00022782"/>
    </source>
</evidence>
<feature type="disulfide bond" evidence="18">
    <location>
        <begin position="2502"/>
        <end position="2511"/>
    </location>
</feature>
<feature type="domain" description="EGF-like" evidence="25">
    <location>
        <begin position="2476"/>
        <end position="2512"/>
    </location>
</feature>
<dbReference type="Pfam" id="PF02494">
    <property type="entry name" value="HYR"/>
    <property type="match status" value="3"/>
</dbReference>
<evidence type="ECO:0000256" key="15">
    <source>
        <dbReference type="ARBA" id="ARBA00023157"/>
    </source>
</evidence>
<evidence type="ECO:0000256" key="22">
    <source>
        <dbReference type="SAM" id="SignalP"/>
    </source>
</evidence>
<dbReference type="InterPro" id="IPR009030">
    <property type="entry name" value="Growth_fac_rcpt_cys_sf"/>
</dbReference>
<feature type="domain" description="CUB" evidence="23">
    <location>
        <begin position="202"/>
        <end position="314"/>
    </location>
</feature>
<evidence type="ECO:0000256" key="11">
    <source>
        <dbReference type="ARBA" id="ARBA00022843"/>
    </source>
</evidence>
<evidence type="ECO:0000256" key="21">
    <source>
        <dbReference type="SAM" id="Phobius"/>
    </source>
</evidence>
<dbReference type="SUPFAM" id="SSF49785">
    <property type="entry name" value="Galactose-binding domain-like"/>
    <property type="match status" value="2"/>
</dbReference>
<evidence type="ECO:0000259" key="23">
    <source>
        <dbReference type="PROSITE" id="PS01180"/>
    </source>
</evidence>
<dbReference type="Gene3D" id="2.10.50.10">
    <property type="entry name" value="Tumor Necrosis Factor Receptor, subunit A, domain 2"/>
    <property type="match status" value="6"/>
</dbReference>
<feature type="disulfide bond" evidence="19">
    <location>
        <begin position="183"/>
        <end position="198"/>
    </location>
</feature>
<feature type="domain" description="HYR" evidence="27">
    <location>
        <begin position="2793"/>
        <end position="2875"/>
    </location>
</feature>
<evidence type="ECO:0000256" key="18">
    <source>
        <dbReference type="PROSITE-ProRule" id="PRU00076"/>
    </source>
</evidence>
<feature type="domain" description="Sushi" evidence="28">
    <location>
        <begin position="665"/>
        <end position="725"/>
    </location>
</feature>
<feature type="disulfide bond" evidence="18">
    <location>
        <begin position="3430"/>
        <end position="3439"/>
    </location>
</feature>
<organism evidence="29 30">
    <name type="scientific">Hermetia illucens</name>
    <name type="common">Black soldier fly</name>
    <dbReference type="NCBI Taxonomy" id="343691"/>
    <lineage>
        <taxon>Eukaryota</taxon>
        <taxon>Metazoa</taxon>
        <taxon>Ecdysozoa</taxon>
        <taxon>Arthropoda</taxon>
        <taxon>Hexapoda</taxon>
        <taxon>Insecta</taxon>
        <taxon>Pterygota</taxon>
        <taxon>Neoptera</taxon>
        <taxon>Endopterygota</taxon>
        <taxon>Diptera</taxon>
        <taxon>Brachycera</taxon>
        <taxon>Stratiomyomorpha</taxon>
        <taxon>Stratiomyidae</taxon>
        <taxon>Hermetiinae</taxon>
        <taxon>Hermetia</taxon>
    </lineage>
</organism>
<feature type="domain" description="F5/8 type C" evidence="24">
    <location>
        <begin position="821"/>
        <end position="969"/>
    </location>
</feature>
<keyword evidence="30" id="KW-1185">Reference proteome</keyword>
<reference evidence="29 30" key="1">
    <citation type="submission" date="2020-11" db="EMBL/GenBank/DDBJ databases">
        <authorList>
            <person name="Wallbank WR R."/>
            <person name="Pardo Diaz C."/>
            <person name="Kozak K."/>
            <person name="Martin S."/>
            <person name="Jiggins C."/>
            <person name="Moest M."/>
            <person name="Warren A I."/>
            <person name="Generalovic N T."/>
            <person name="Byers J.R.P. K."/>
            <person name="Montejo-Kovacevich G."/>
            <person name="Yen C E."/>
        </authorList>
    </citation>
    <scope>NUCLEOTIDE SEQUENCE [LARGE SCALE GENOMIC DNA]</scope>
</reference>
<dbReference type="SUPFAM" id="SSF49899">
    <property type="entry name" value="Concanavalin A-like lectins/glucanases"/>
    <property type="match status" value="1"/>
</dbReference>
<dbReference type="FunFam" id="2.10.50.10:FF:000037">
    <property type="entry name" value="Uncharacterized protein, isoform A"/>
    <property type="match status" value="1"/>
</dbReference>
<dbReference type="Pfam" id="PF07645">
    <property type="entry name" value="EGF_CA"/>
    <property type="match status" value="1"/>
</dbReference>
<evidence type="ECO:0000259" key="27">
    <source>
        <dbReference type="PROSITE" id="PS50825"/>
    </source>
</evidence>
<dbReference type="FunFam" id="2.10.25.10:FF:000279">
    <property type="entry name" value="Neurogenic locus notch 1"/>
    <property type="match status" value="1"/>
</dbReference>
<dbReference type="PROSITE" id="PS01186">
    <property type="entry name" value="EGF_2"/>
    <property type="match status" value="12"/>
</dbReference>
<feature type="domain" description="CUB" evidence="23">
    <location>
        <begin position="431"/>
        <end position="543"/>
    </location>
</feature>
<feature type="chain" id="PRO_5031459633" evidence="22">
    <location>
        <begin position="23"/>
        <end position="3587"/>
    </location>
</feature>
<dbReference type="FunFam" id="2.10.25.10:FF:000117">
    <property type="entry name" value="Delta-like protein"/>
    <property type="match status" value="1"/>
</dbReference>
<evidence type="ECO:0000259" key="28">
    <source>
        <dbReference type="PROSITE" id="PS50923"/>
    </source>
</evidence>
<gene>
    <name evidence="29" type="ORF">HERILL_LOCUS9024</name>
</gene>
<dbReference type="PROSITE" id="PS01209">
    <property type="entry name" value="LDLRA_1"/>
    <property type="match status" value="1"/>
</dbReference>
<evidence type="ECO:0000256" key="1">
    <source>
        <dbReference type="ARBA" id="ARBA00004479"/>
    </source>
</evidence>
<dbReference type="FunFam" id="2.10.50.10:FF:000018">
    <property type="entry name" value="Sushi, von Willebrand factor type A, EGF and pentraxin domain-containing 1"/>
    <property type="match status" value="1"/>
</dbReference>
<feature type="domain" description="EGF-like" evidence="25">
    <location>
        <begin position="2514"/>
        <end position="2550"/>
    </location>
</feature>
<dbReference type="SMART" id="SM00181">
    <property type="entry name" value="EGF"/>
    <property type="match status" value="22"/>
</dbReference>
<feature type="domain" description="CUB" evidence="23">
    <location>
        <begin position="318"/>
        <end position="430"/>
    </location>
</feature>
<dbReference type="InterPro" id="IPR008979">
    <property type="entry name" value="Galactose-bd-like_sf"/>
</dbReference>
<evidence type="ECO:0000256" key="7">
    <source>
        <dbReference type="ARBA" id="ARBA00022692"/>
    </source>
</evidence>
<feature type="domain" description="Sushi" evidence="28">
    <location>
        <begin position="542"/>
        <end position="603"/>
    </location>
</feature>
<feature type="disulfide bond" evidence="18">
    <location>
        <begin position="2426"/>
        <end position="2435"/>
    </location>
</feature>
<dbReference type="SMART" id="SM00192">
    <property type="entry name" value="LDLa"/>
    <property type="match status" value="1"/>
</dbReference>
<dbReference type="PANTHER" id="PTHR12916:SF4">
    <property type="entry name" value="UNINFLATABLE, ISOFORM C"/>
    <property type="match status" value="1"/>
</dbReference>
<feature type="domain" description="EGF-like" evidence="25">
    <location>
        <begin position="2399"/>
        <end position="2436"/>
    </location>
</feature>
<dbReference type="OrthoDB" id="430340at2759"/>
<keyword evidence="4" id="KW-0964">Secreted</keyword>
<feature type="disulfide bond" evidence="18">
    <location>
        <begin position="2387"/>
        <end position="2396"/>
    </location>
</feature>
<dbReference type="InterPro" id="IPR049883">
    <property type="entry name" value="NOTCH1_EGF-like"/>
</dbReference>
<dbReference type="Pfam" id="PF12661">
    <property type="entry name" value="hEGF"/>
    <property type="match status" value="1"/>
</dbReference>
<dbReference type="InterPro" id="IPR018097">
    <property type="entry name" value="EGF_Ca-bd_CS"/>
</dbReference>
<feature type="disulfide bond" evidence="17">
    <location>
        <begin position="431"/>
        <end position="458"/>
    </location>
</feature>
<feature type="disulfide bond" evidence="18">
    <location>
        <begin position="2212"/>
        <end position="2222"/>
    </location>
</feature>
<dbReference type="FunFam" id="2.60.120.200:FF:000201">
    <property type="entry name" value="Uncharacterized protein, isoform A"/>
    <property type="match status" value="1"/>
</dbReference>
<dbReference type="CDD" id="cd00037">
    <property type="entry name" value="CLECT"/>
    <property type="match status" value="1"/>
</dbReference>